<accession>A0ACC3BII2</accession>
<proteinExistence type="predicted"/>
<protein>
    <submittedName>
        <fullName evidence="1">Uncharacterized protein</fullName>
    </submittedName>
</protein>
<reference evidence="1" key="1">
    <citation type="submission" date="2019-11" db="EMBL/GenBank/DDBJ databases">
        <title>Nori genome reveals adaptations in red seaweeds to the harsh intertidal environment.</title>
        <authorList>
            <person name="Wang D."/>
            <person name="Mao Y."/>
        </authorList>
    </citation>
    <scope>NUCLEOTIDE SEQUENCE</scope>
    <source>
        <tissue evidence="1">Gametophyte</tissue>
    </source>
</reference>
<evidence type="ECO:0000313" key="2">
    <source>
        <dbReference type="Proteomes" id="UP000798662"/>
    </source>
</evidence>
<dbReference type="EMBL" id="CM020618">
    <property type="protein sequence ID" value="KAK1857443.1"/>
    <property type="molecule type" value="Genomic_DNA"/>
</dbReference>
<dbReference type="Proteomes" id="UP000798662">
    <property type="component" value="Chromosome 1"/>
</dbReference>
<organism evidence="1 2">
    <name type="scientific">Pyropia yezoensis</name>
    <name type="common">Susabi-nori</name>
    <name type="synonym">Porphyra yezoensis</name>
    <dbReference type="NCBI Taxonomy" id="2788"/>
    <lineage>
        <taxon>Eukaryota</taxon>
        <taxon>Rhodophyta</taxon>
        <taxon>Bangiophyceae</taxon>
        <taxon>Bangiales</taxon>
        <taxon>Bangiaceae</taxon>
        <taxon>Pyropia</taxon>
    </lineage>
</organism>
<comment type="caution">
    <text evidence="1">The sequence shown here is derived from an EMBL/GenBank/DDBJ whole genome shotgun (WGS) entry which is preliminary data.</text>
</comment>
<name>A0ACC3BII2_PYRYE</name>
<evidence type="ECO:0000313" key="1">
    <source>
        <dbReference type="EMBL" id="KAK1857443.1"/>
    </source>
</evidence>
<keyword evidence="2" id="KW-1185">Reference proteome</keyword>
<sequence length="178" mass="18256">MARGGRQMGPLVCFCVRPCAWPCGARATVDAPQTRWPHRPAVTTQRVEGDGEATRSASVVVNFCSLRRAAVALPAAAAAAAAAASTPSRRLGHAPGWRPHGRPLPTPPLSHRTAAAARRGQERSEHHSRPVTNTGTALTADARRRDPPPAAATATTAAAATTASAAAATTAATMCSCL</sequence>
<gene>
    <name evidence="1" type="ORF">I4F81_000060</name>
</gene>